<gene>
    <name evidence="2" type="ORF">EMA8858_03136</name>
</gene>
<dbReference type="PROSITE" id="PS51257">
    <property type="entry name" value="PROKAR_LIPOPROTEIN"/>
    <property type="match status" value="1"/>
</dbReference>
<keyword evidence="3" id="KW-1185">Reference proteome</keyword>
<keyword evidence="1" id="KW-0732">Signal</keyword>
<dbReference type="EMBL" id="CAKLPY010000002">
    <property type="protein sequence ID" value="CAH0996999.1"/>
    <property type="molecule type" value="Genomic_DNA"/>
</dbReference>
<organism evidence="2 3">
    <name type="scientific">Emticicia aquatica</name>
    <dbReference type="NCBI Taxonomy" id="1681835"/>
    <lineage>
        <taxon>Bacteria</taxon>
        <taxon>Pseudomonadati</taxon>
        <taxon>Bacteroidota</taxon>
        <taxon>Cytophagia</taxon>
        <taxon>Cytophagales</taxon>
        <taxon>Leadbetterellaceae</taxon>
        <taxon>Emticicia</taxon>
    </lineage>
</organism>
<evidence type="ECO:0008006" key="4">
    <source>
        <dbReference type="Google" id="ProtNLM"/>
    </source>
</evidence>
<evidence type="ECO:0000313" key="3">
    <source>
        <dbReference type="Proteomes" id="UP000837932"/>
    </source>
</evidence>
<accession>A0ABM9ATE3</accession>
<sequence length="134" mass="14828">MKNLIIALLLASTAACTQETIDLSPKLATKVELSFDTEVVYQEGVKIKITKIEDSRCPKNVTCVWAGMARVFFTITEKSISKDGSIDFESNPVKTTIDVGGQKYNVEVSDVLPYPKDTNETSQKEYKVSLTLSK</sequence>
<evidence type="ECO:0000313" key="2">
    <source>
        <dbReference type="EMBL" id="CAH0996999.1"/>
    </source>
</evidence>
<dbReference type="RefSeq" id="WP_238807543.1">
    <property type="nucleotide sequence ID" value="NZ_CAKLPY010000002.1"/>
</dbReference>
<feature type="signal peptide" evidence="1">
    <location>
        <begin position="1"/>
        <end position="17"/>
    </location>
</feature>
<reference evidence="2" key="1">
    <citation type="submission" date="2021-12" db="EMBL/GenBank/DDBJ databases">
        <authorList>
            <person name="Rodrigo-Torres L."/>
            <person name="Arahal R. D."/>
            <person name="Lucena T."/>
        </authorList>
    </citation>
    <scope>NUCLEOTIDE SEQUENCE</scope>
    <source>
        <strain evidence="2">CECT 8858</strain>
    </source>
</reference>
<feature type="chain" id="PRO_5046455851" description="Lipoprotein" evidence="1">
    <location>
        <begin position="18"/>
        <end position="134"/>
    </location>
</feature>
<evidence type="ECO:0000256" key="1">
    <source>
        <dbReference type="SAM" id="SignalP"/>
    </source>
</evidence>
<dbReference type="Proteomes" id="UP000837932">
    <property type="component" value="Unassembled WGS sequence"/>
</dbReference>
<comment type="caution">
    <text evidence="2">The sequence shown here is derived from an EMBL/GenBank/DDBJ whole genome shotgun (WGS) entry which is preliminary data.</text>
</comment>
<name>A0ABM9ATE3_9BACT</name>
<proteinExistence type="predicted"/>
<protein>
    <recommendedName>
        <fullName evidence="4">Lipoprotein</fullName>
    </recommendedName>
</protein>